<gene>
    <name evidence="4" type="primary">Entpd2</name>
    <name evidence="4" type="ORF">L345_13702</name>
</gene>
<feature type="compositionally biased region" description="Polar residues" evidence="3">
    <location>
        <begin position="105"/>
        <end position="116"/>
    </location>
</feature>
<sequence>MDEKYGIVLDAGSSHTAMFVYKWPSDKENETGIVSQHSDCHVKGKQNRGSAPPPSSPVVCGRGLFVLPGPRVCSWSPLNVAESTGRASLRPQSLSSSSQSRASSWQAITWGTSRSGRAQFGHPCRGAEGLGAAVPGEAKVQGDRAGTSLAAS</sequence>
<feature type="compositionally biased region" description="Low complexity" evidence="3">
    <location>
        <begin position="87"/>
        <end position="104"/>
    </location>
</feature>
<proteinExistence type="inferred from homology"/>
<evidence type="ECO:0000256" key="1">
    <source>
        <dbReference type="ARBA" id="ARBA00009283"/>
    </source>
</evidence>
<evidence type="ECO:0000256" key="3">
    <source>
        <dbReference type="SAM" id="MobiDB-lite"/>
    </source>
</evidence>
<dbReference type="EMBL" id="AZIM01004579">
    <property type="protein sequence ID" value="ETE60563.1"/>
    <property type="molecule type" value="Genomic_DNA"/>
</dbReference>
<dbReference type="OrthoDB" id="6372431at2759"/>
<comment type="caution">
    <text evidence="4">The sequence shown here is derived from an EMBL/GenBank/DDBJ whole genome shotgun (WGS) entry which is preliminary data.</text>
</comment>
<keyword evidence="5" id="KW-1185">Reference proteome</keyword>
<keyword evidence="2 4" id="KW-0378">Hydrolase</keyword>
<feature type="non-terminal residue" evidence="4">
    <location>
        <position position="1"/>
    </location>
</feature>
<organism evidence="4 5">
    <name type="scientific">Ophiophagus hannah</name>
    <name type="common">King cobra</name>
    <name type="synonym">Naja hannah</name>
    <dbReference type="NCBI Taxonomy" id="8665"/>
    <lineage>
        <taxon>Eukaryota</taxon>
        <taxon>Metazoa</taxon>
        <taxon>Chordata</taxon>
        <taxon>Craniata</taxon>
        <taxon>Vertebrata</taxon>
        <taxon>Euteleostomi</taxon>
        <taxon>Lepidosauria</taxon>
        <taxon>Squamata</taxon>
        <taxon>Bifurcata</taxon>
        <taxon>Unidentata</taxon>
        <taxon>Episquamata</taxon>
        <taxon>Toxicofera</taxon>
        <taxon>Serpentes</taxon>
        <taxon>Colubroidea</taxon>
        <taxon>Elapidae</taxon>
        <taxon>Elapinae</taxon>
        <taxon>Ophiophagus</taxon>
    </lineage>
</organism>
<accession>V8NFZ9</accession>
<dbReference type="AlphaFoldDB" id="V8NFZ9"/>
<name>V8NFZ9_OPHHA</name>
<evidence type="ECO:0000256" key="2">
    <source>
        <dbReference type="ARBA" id="ARBA00022801"/>
    </source>
</evidence>
<comment type="similarity">
    <text evidence="1">Belongs to the GDA1/CD39 NTPase family.</text>
</comment>
<feature type="region of interest" description="Disordered" evidence="3">
    <location>
        <begin position="83"/>
        <end position="152"/>
    </location>
</feature>
<evidence type="ECO:0000313" key="5">
    <source>
        <dbReference type="Proteomes" id="UP000018936"/>
    </source>
</evidence>
<dbReference type="Proteomes" id="UP000018936">
    <property type="component" value="Unassembled WGS sequence"/>
</dbReference>
<protein>
    <submittedName>
        <fullName evidence="4">Ectonucleoside triphosphate diphosphohydrolase 2</fullName>
    </submittedName>
</protein>
<reference evidence="4 5" key="1">
    <citation type="journal article" date="2013" name="Proc. Natl. Acad. Sci. U.S.A.">
        <title>The king cobra genome reveals dynamic gene evolution and adaptation in the snake venom system.</title>
        <authorList>
            <person name="Vonk F.J."/>
            <person name="Casewell N.R."/>
            <person name="Henkel C.V."/>
            <person name="Heimberg A.M."/>
            <person name="Jansen H.J."/>
            <person name="McCleary R.J."/>
            <person name="Kerkkamp H.M."/>
            <person name="Vos R.A."/>
            <person name="Guerreiro I."/>
            <person name="Calvete J.J."/>
            <person name="Wuster W."/>
            <person name="Woods A.E."/>
            <person name="Logan J.M."/>
            <person name="Harrison R.A."/>
            <person name="Castoe T.A."/>
            <person name="de Koning A.P."/>
            <person name="Pollock D.D."/>
            <person name="Yandell M."/>
            <person name="Calderon D."/>
            <person name="Renjifo C."/>
            <person name="Currier R.B."/>
            <person name="Salgado D."/>
            <person name="Pla D."/>
            <person name="Sanz L."/>
            <person name="Hyder A.S."/>
            <person name="Ribeiro J.M."/>
            <person name="Arntzen J.W."/>
            <person name="van den Thillart G.E."/>
            <person name="Boetzer M."/>
            <person name="Pirovano W."/>
            <person name="Dirks R.P."/>
            <person name="Spaink H.P."/>
            <person name="Duboule D."/>
            <person name="McGlinn E."/>
            <person name="Kini R.M."/>
            <person name="Richardson M.K."/>
        </authorList>
    </citation>
    <scope>NUCLEOTIDE SEQUENCE</scope>
    <source>
        <tissue evidence="4">Blood</tissue>
    </source>
</reference>
<dbReference type="Pfam" id="PF01150">
    <property type="entry name" value="GDA1_CD39"/>
    <property type="match status" value="1"/>
</dbReference>
<dbReference type="InterPro" id="IPR000407">
    <property type="entry name" value="GDA1_CD39_NTPase"/>
</dbReference>
<dbReference type="Gene3D" id="3.30.420.40">
    <property type="match status" value="1"/>
</dbReference>
<evidence type="ECO:0000313" key="4">
    <source>
        <dbReference type="EMBL" id="ETE60563.1"/>
    </source>
</evidence>
<dbReference type="GO" id="GO:0016787">
    <property type="term" value="F:hydrolase activity"/>
    <property type="evidence" value="ECO:0007669"/>
    <property type="project" value="UniProtKB-KW"/>
</dbReference>